<protein>
    <submittedName>
        <fullName evidence="1">Uncharacterized protein</fullName>
    </submittedName>
</protein>
<dbReference type="Pfam" id="PF16062">
    <property type="entry name" value="MavL-like"/>
    <property type="match status" value="1"/>
</dbReference>
<keyword evidence="2" id="KW-1185">Reference proteome</keyword>
<organism evidence="1 2">
    <name type="scientific">Basidiobolus ranarum</name>
    <dbReference type="NCBI Taxonomy" id="34480"/>
    <lineage>
        <taxon>Eukaryota</taxon>
        <taxon>Fungi</taxon>
        <taxon>Fungi incertae sedis</taxon>
        <taxon>Zoopagomycota</taxon>
        <taxon>Entomophthoromycotina</taxon>
        <taxon>Basidiobolomycetes</taxon>
        <taxon>Basidiobolales</taxon>
        <taxon>Basidiobolaceae</taxon>
        <taxon>Basidiobolus</taxon>
    </lineage>
</organism>
<sequence length="164" mass="18689">MNPNSIEYIAELRELLSAAHEFEKNSVKWPTLDNRLEFFANSGAGELSIVDSAKSARILVHPKVRTLATNFLECKRKHGSKKEKQLYCEMSTDTFLRRLIVQRPLVFMTEDDITLLRDGTPGVSQDWNVVGLDNERTIKITDYLTYDEMAVAALLGHNMKEQVS</sequence>
<evidence type="ECO:0000313" key="1">
    <source>
        <dbReference type="EMBL" id="KAK9762071.1"/>
    </source>
</evidence>
<evidence type="ECO:0000313" key="2">
    <source>
        <dbReference type="Proteomes" id="UP001479436"/>
    </source>
</evidence>
<dbReference type="InterPro" id="IPR032063">
    <property type="entry name" value="MavL-like"/>
</dbReference>
<reference evidence="1 2" key="1">
    <citation type="submission" date="2023-04" db="EMBL/GenBank/DDBJ databases">
        <title>Genome of Basidiobolus ranarum AG-B5.</title>
        <authorList>
            <person name="Stajich J.E."/>
            <person name="Carter-House D."/>
            <person name="Gryganskyi A."/>
        </authorList>
    </citation>
    <scope>NUCLEOTIDE SEQUENCE [LARGE SCALE GENOMIC DNA]</scope>
    <source>
        <strain evidence="1 2">AG-B5</strain>
    </source>
</reference>
<proteinExistence type="predicted"/>
<dbReference type="EMBL" id="JASJQH010001101">
    <property type="protein sequence ID" value="KAK9762071.1"/>
    <property type="molecule type" value="Genomic_DNA"/>
</dbReference>
<comment type="caution">
    <text evidence="1">The sequence shown here is derived from an EMBL/GenBank/DDBJ whole genome shotgun (WGS) entry which is preliminary data.</text>
</comment>
<dbReference type="Proteomes" id="UP001479436">
    <property type="component" value="Unassembled WGS sequence"/>
</dbReference>
<gene>
    <name evidence="1" type="ORF">K7432_012531</name>
</gene>
<name>A0ABR2WKR8_9FUNG</name>
<accession>A0ABR2WKR8</accession>